<dbReference type="Pfam" id="PF06182">
    <property type="entry name" value="ABC2_membrane_6"/>
    <property type="match status" value="1"/>
</dbReference>
<keyword evidence="3" id="KW-1185">Reference proteome</keyword>
<keyword evidence="1" id="KW-0472">Membrane</keyword>
<feature type="transmembrane region" description="Helical" evidence="1">
    <location>
        <begin position="142"/>
        <end position="171"/>
    </location>
</feature>
<dbReference type="AlphaFoldDB" id="A0A3E3JYR0"/>
<proteinExistence type="predicted"/>
<accession>A0A3E3JYR0</accession>
<gene>
    <name evidence="2" type="ORF">DW016_14900</name>
</gene>
<dbReference type="PANTHER" id="PTHR36832:SF2">
    <property type="entry name" value="INTEGRAL MEMBRANE PROTEIN"/>
    <property type="match status" value="1"/>
</dbReference>
<dbReference type="PANTHER" id="PTHR36832">
    <property type="entry name" value="SLR1174 PROTEIN-RELATED"/>
    <property type="match status" value="1"/>
</dbReference>
<dbReference type="GeneID" id="97194558"/>
<dbReference type="OrthoDB" id="8582979at2"/>
<protein>
    <submittedName>
        <fullName evidence="2">ABC transporter permease</fullName>
    </submittedName>
</protein>
<dbReference type="InterPro" id="IPR010390">
    <property type="entry name" value="ABC-2_transporter-like"/>
</dbReference>
<keyword evidence="1" id="KW-0812">Transmembrane</keyword>
<name>A0A3E3JYR0_9FIRM</name>
<evidence type="ECO:0000313" key="3">
    <source>
        <dbReference type="Proteomes" id="UP000261080"/>
    </source>
</evidence>
<organism evidence="2 3">
    <name type="scientific">Sellimonas intestinalis</name>
    <dbReference type="NCBI Taxonomy" id="1653434"/>
    <lineage>
        <taxon>Bacteria</taxon>
        <taxon>Bacillati</taxon>
        <taxon>Bacillota</taxon>
        <taxon>Clostridia</taxon>
        <taxon>Lachnospirales</taxon>
        <taxon>Lachnospiraceae</taxon>
        <taxon>Sellimonas</taxon>
    </lineage>
</organism>
<sequence length="266" mass="29803">MKVYFSLFYIRVLNGLQYRTVVIGAILTRFVWGMMEILAFNALYRTDGTAFVMTFSETVSYIWMQQALYVLFQVVYSDREIVASINDGSVAYELVRPIKLYNNWFAQCMANRISPTLLNCMPVLIIAALVQPKYRIHFPPSVNLVLFLISAILALALVVALALIMHISMFYTTSPRGIRIIVTAVTTFFSGGIIPLPYFPEHVLAIVELLPFASMQSTPLLIYSGSLTSGEVVQSIGIQCVWLLVLIVIGRVLMKRTLSRVVVQGG</sequence>
<evidence type="ECO:0000313" key="2">
    <source>
        <dbReference type="EMBL" id="RGE84628.1"/>
    </source>
</evidence>
<comment type="caution">
    <text evidence="2">The sequence shown here is derived from an EMBL/GenBank/DDBJ whole genome shotgun (WGS) entry which is preliminary data.</text>
</comment>
<feature type="transmembrane region" description="Helical" evidence="1">
    <location>
        <begin position="21"/>
        <end position="44"/>
    </location>
</feature>
<dbReference type="RefSeq" id="WP_053769922.1">
    <property type="nucleotide sequence ID" value="NZ_CP094681.1"/>
</dbReference>
<feature type="transmembrane region" description="Helical" evidence="1">
    <location>
        <begin position="236"/>
        <end position="254"/>
    </location>
</feature>
<reference evidence="2 3" key="1">
    <citation type="submission" date="2018-08" db="EMBL/GenBank/DDBJ databases">
        <title>A genome reference for cultivated species of the human gut microbiota.</title>
        <authorList>
            <person name="Zou Y."/>
            <person name="Xue W."/>
            <person name="Luo G."/>
        </authorList>
    </citation>
    <scope>NUCLEOTIDE SEQUENCE [LARGE SCALE GENOMIC DNA]</scope>
    <source>
        <strain evidence="2 3">AF37-2AT</strain>
    </source>
</reference>
<keyword evidence="1" id="KW-1133">Transmembrane helix</keyword>
<dbReference type="Proteomes" id="UP000261080">
    <property type="component" value="Unassembled WGS sequence"/>
</dbReference>
<dbReference type="EMBL" id="QVLX01000013">
    <property type="protein sequence ID" value="RGE84628.1"/>
    <property type="molecule type" value="Genomic_DNA"/>
</dbReference>
<feature type="transmembrane region" description="Helical" evidence="1">
    <location>
        <begin position="113"/>
        <end position="130"/>
    </location>
</feature>
<feature type="transmembrane region" description="Helical" evidence="1">
    <location>
        <begin position="177"/>
        <end position="196"/>
    </location>
</feature>
<evidence type="ECO:0000256" key="1">
    <source>
        <dbReference type="SAM" id="Phobius"/>
    </source>
</evidence>